<feature type="chain" id="PRO_5038709584" evidence="2">
    <location>
        <begin position="28"/>
        <end position="151"/>
    </location>
</feature>
<feature type="signal peptide" evidence="2">
    <location>
        <begin position="1"/>
        <end position="27"/>
    </location>
</feature>
<reference evidence="4 5" key="1">
    <citation type="journal article" date="2017" name="Infect. Genet. Evol.">
        <title>The new phylogeny of the genus Mycobacterium: The old and the news.</title>
        <authorList>
            <person name="Tortoli E."/>
            <person name="Fedrizzi T."/>
            <person name="Meehan C.J."/>
            <person name="Trovato A."/>
            <person name="Grottola A."/>
            <person name="Giacobazzi E."/>
            <person name="Serpini G.F."/>
            <person name="Tagliazucchi S."/>
            <person name="Fabio A."/>
            <person name="Bettua C."/>
            <person name="Bertorelli R."/>
            <person name="Frascaro F."/>
            <person name="De Sanctis V."/>
            <person name="Pecorari M."/>
            <person name="Jousson O."/>
            <person name="Segata N."/>
            <person name="Cirillo D.M."/>
        </authorList>
    </citation>
    <scope>NUCLEOTIDE SEQUENCE [LARGE SCALE GENOMIC DNA]</scope>
    <source>
        <strain evidence="4 5">CIP1034565</strain>
    </source>
</reference>
<proteinExistence type="predicted"/>
<dbReference type="RefSeq" id="WP_090587741.1">
    <property type="nucleotide sequence ID" value="NZ_CP104302.1"/>
</dbReference>
<protein>
    <submittedName>
        <fullName evidence="4">Rhodanese-like domain-containing protein</fullName>
    </submittedName>
</protein>
<feature type="region of interest" description="Disordered" evidence="1">
    <location>
        <begin position="32"/>
        <end position="52"/>
    </location>
</feature>
<dbReference type="OrthoDB" id="9800872at2"/>
<feature type="domain" description="Rhodanese" evidence="3">
    <location>
        <begin position="71"/>
        <end position="150"/>
    </location>
</feature>
<dbReference type="AlphaFoldDB" id="A0A2G5PGH4"/>
<accession>A0A2G5PGH4</accession>
<evidence type="ECO:0000256" key="1">
    <source>
        <dbReference type="SAM" id="MobiDB-lite"/>
    </source>
</evidence>
<dbReference type="InterPro" id="IPR036873">
    <property type="entry name" value="Rhodanese-like_dom_sf"/>
</dbReference>
<name>A0A2G5PGH4_9MYCO</name>
<dbReference type="Gene3D" id="3.40.250.10">
    <property type="entry name" value="Rhodanese-like domain"/>
    <property type="match status" value="1"/>
</dbReference>
<evidence type="ECO:0000313" key="4">
    <source>
        <dbReference type="EMBL" id="PIB77250.1"/>
    </source>
</evidence>
<dbReference type="PROSITE" id="PS50206">
    <property type="entry name" value="RHODANESE_3"/>
    <property type="match status" value="1"/>
</dbReference>
<keyword evidence="5" id="KW-1185">Reference proteome</keyword>
<evidence type="ECO:0000256" key="2">
    <source>
        <dbReference type="SAM" id="SignalP"/>
    </source>
</evidence>
<gene>
    <name evidence="4" type="ORF">CQY22_003135</name>
</gene>
<comment type="caution">
    <text evidence="4">The sequence shown here is derived from an EMBL/GenBank/DDBJ whole genome shotgun (WGS) entry which is preliminary data.</text>
</comment>
<dbReference type="InterPro" id="IPR001763">
    <property type="entry name" value="Rhodanese-like_dom"/>
</dbReference>
<dbReference type="CDD" id="cd00158">
    <property type="entry name" value="RHOD"/>
    <property type="match status" value="1"/>
</dbReference>
<dbReference type="PROSITE" id="PS51257">
    <property type="entry name" value="PROKAR_LIPOPROTEIN"/>
    <property type="match status" value="1"/>
</dbReference>
<dbReference type="SUPFAM" id="SSF52821">
    <property type="entry name" value="Rhodanese/Cell cycle control phosphatase"/>
    <property type="match status" value="1"/>
</dbReference>
<evidence type="ECO:0000259" key="3">
    <source>
        <dbReference type="PROSITE" id="PS50206"/>
    </source>
</evidence>
<evidence type="ECO:0000313" key="5">
    <source>
        <dbReference type="Proteomes" id="UP000230551"/>
    </source>
</evidence>
<sequence>MTPTRTRPRAPWAAGFCVGMATLLGCAAPDTAESPVTQQDSAASVSAGPRSLGPDAFATAISDPDRFIINVHIPYEGEIADTDLQLPYNEIGQLSGLLPADRSTPLAVYCRSGPMSQTAMDTLSGLGYTDIVELDGGMRAWTASGRDLKHR</sequence>
<dbReference type="Pfam" id="PF00581">
    <property type="entry name" value="Rhodanese"/>
    <property type="match status" value="1"/>
</dbReference>
<organism evidence="4 5">
    <name type="scientific">Mycolicibacterium brumae</name>
    <dbReference type="NCBI Taxonomy" id="85968"/>
    <lineage>
        <taxon>Bacteria</taxon>
        <taxon>Bacillati</taxon>
        <taxon>Actinomycetota</taxon>
        <taxon>Actinomycetes</taxon>
        <taxon>Mycobacteriales</taxon>
        <taxon>Mycobacteriaceae</taxon>
        <taxon>Mycolicibacterium</taxon>
    </lineage>
</organism>
<dbReference type="Proteomes" id="UP000230551">
    <property type="component" value="Unassembled WGS sequence"/>
</dbReference>
<dbReference type="EMBL" id="PDCN02000002">
    <property type="protein sequence ID" value="PIB77250.1"/>
    <property type="molecule type" value="Genomic_DNA"/>
</dbReference>
<dbReference type="STRING" id="85968.GCA_900073015_01327"/>
<keyword evidence="2" id="KW-0732">Signal</keyword>
<feature type="compositionally biased region" description="Polar residues" evidence="1">
    <location>
        <begin position="34"/>
        <end position="44"/>
    </location>
</feature>